<dbReference type="SUPFAM" id="SSF49899">
    <property type="entry name" value="Concanavalin A-like lectins/glucanases"/>
    <property type="match status" value="1"/>
</dbReference>
<dbReference type="OrthoDB" id="3881096at2"/>
<dbReference type="InterPro" id="IPR050708">
    <property type="entry name" value="T6SS_VgrG/RHS"/>
</dbReference>
<dbReference type="PANTHER" id="PTHR32305:SF15">
    <property type="entry name" value="PROTEIN RHSA-RELATED"/>
    <property type="match status" value="1"/>
</dbReference>
<dbReference type="GO" id="GO:0016798">
    <property type="term" value="F:hydrolase activity, acting on glycosyl bonds"/>
    <property type="evidence" value="ECO:0007669"/>
    <property type="project" value="UniProtKB-KW"/>
</dbReference>
<dbReference type="GO" id="GO:0000272">
    <property type="term" value="P:polysaccharide catabolic process"/>
    <property type="evidence" value="ECO:0007669"/>
    <property type="project" value="UniProtKB-KW"/>
</dbReference>
<feature type="domain" description="Fibronectin type-III" evidence="5">
    <location>
        <begin position="827"/>
        <end position="932"/>
    </location>
</feature>
<dbReference type="Pfam" id="PF20148">
    <property type="entry name" value="DUF6531"/>
    <property type="match status" value="1"/>
</dbReference>
<reference evidence="6 7" key="1">
    <citation type="submission" date="2016-10" db="EMBL/GenBank/DDBJ databases">
        <authorList>
            <person name="de Groot N.N."/>
        </authorList>
    </citation>
    <scope>NUCLEOTIDE SEQUENCE [LARGE SCALE GENOMIC DNA]</scope>
    <source>
        <strain evidence="6 7">CGMCC 4.6533</strain>
    </source>
</reference>
<dbReference type="Gene3D" id="2.180.10.10">
    <property type="entry name" value="RHS repeat-associated core"/>
    <property type="match status" value="4"/>
</dbReference>
<gene>
    <name evidence="6" type="ORF">SAMN05421869_13180</name>
</gene>
<keyword evidence="2" id="KW-0624">Polysaccharide degradation</keyword>
<dbReference type="InterPro" id="IPR013783">
    <property type="entry name" value="Ig-like_fold"/>
</dbReference>
<dbReference type="Gene3D" id="2.60.40.10">
    <property type="entry name" value="Immunoglobulins"/>
    <property type="match status" value="1"/>
</dbReference>
<evidence type="ECO:0000313" key="7">
    <source>
        <dbReference type="Proteomes" id="UP000199202"/>
    </source>
</evidence>
<keyword evidence="7" id="KW-1185">Reference proteome</keyword>
<keyword evidence="1" id="KW-0378">Hydrolase</keyword>
<dbReference type="Proteomes" id="UP000199202">
    <property type="component" value="Unassembled WGS sequence"/>
</dbReference>
<feature type="domain" description="Fibronectin type-III" evidence="5">
    <location>
        <begin position="202"/>
        <end position="295"/>
    </location>
</feature>
<keyword evidence="4" id="KW-1133">Transmembrane helix</keyword>
<dbReference type="STRING" id="633440.SAMN05421869_13180"/>
<feature type="transmembrane region" description="Helical" evidence="4">
    <location>
        <begin position="2287"/>
        <end position="2310"/>
    </location>
</feature>
<dbReference type="InterPro" id="IPR031325">
    <property type="entry name" value="RHS_repeat"/>
</dbReference>
<keyword evidence="1" id="KW-0326">Glycosidase</keyword>
<dbReference type="InterPro" id="IPR045351">
    <property type="entry name" value="DUF6531"/>
</dbReference>
<dbReference type="SUPFAM" id="SSF49265">
    <property type="entry name" value="Fibronectin type III"/>
    <property type="match status" value="2"/>
</dbReference>
<evidence type="ECO:0000256" key="1">
    <source>
        <dbReference type="ARBA" id="ARBA00023295"/>
    </source>
</evidence>
<dbReference type="InterPro" id="IPR003961">
    <property type="entry name" value="FN3_dom"/>
</dbReference>
<dbReference type="InterPro" id="IPR022385">
    <property type="entry name" value="Rhs_assc_core"/>
</dbReference>
<dbReference type="Pfam" id="PF05593">
    <property type="entry name" value="RHS_repeat"/>
    <property type="match status" value="5"/>
</dbReference>
<dbReference type="InterPro" id="IPR036116">
    <property type="entry name" value="FN3_sf"/>
</dbReference>
<sequence>MSMPLGQPVPTLRYESSAGDPQPVCELRAADSLQATCLSGFQPAAGTFAMWLSTTSATGTETLFSYTSPERAGVGPLTVRNAGNVEVRLGSVTTGPTGVVVNDGAWHRVAVTYEVAGPAGHFAVCVYLDENLVFRSPAGLATARRPMAGGDFAVGGGLAGRVSEVQVWDRALTADAVRTGQFRRAVPGTDGLVVHWPLDVPPPGNPSAAITTSPLRFRSGRLTATWAAVAGAPAGYHVRLGATDGSWDEPGDTTDLSYTTTANPVPAPVGVTVAAYSDAGTGAWSNPVEIKAFEPQIPDVRLTWDAAAGQLAARWADLAQRASFTLELYEGDAETPVSVADVRALTYDLTGRLDQDTTTRLDVRTFALGSLGPAQPRYAAPAPTALAARYRLADGTLTCSWSPPAGADGLRLVVTPRGGGARHAATLAAGADHLDLARTDYPLTAGTVYDVRVRAFGGGTIGPWAAVAVAPHDVAVPVLAWTYTPGADTLAATWQPVPAGAVYEVRLLQGGTEVVGRTSLEPRYDVTSLLGDAKAYKVLVAAVEDGVVGPENVPVTPVPLTPVLRHLVETHTIEVSWAAEQPEAYVRLSKAGTVFNAQRSVTGGVSVAAPAAGFPDGTNVTCAIRALTPGFLGAVETASLTVQQLATPVPVLECTVPATRSPRAVLTARWPAVNPGLTVLYQVRVTVDGTPGAVTDATGLSADVSGQLGAPGAIGVSVRATTPGNVGAWSAAPAVAAPTGLTLAYDEDSGRLDAGWTATGAEHCYLEMTVAGDDEPTYREWLDGTAGRKQLALDAATARRGVTVRVRSVQGAALSPFTTATTTLAPVPGPVLQPLTDTLSPERKIGVTWDFDAAQAGPGTLLGFTVTLTGPGGTVNTRPIDDPEARGTEFADSGLAINTTYTARVRARVRRPDGTVQSGAWSQPAGITFGVGRLGLSSLTATSNNEGDLTVNWSMAQPVTGATFTIRVGSIYTRQDVRGTGDTLLASVTEVVRGTEYEVGVRAVVPANGSGPVVGEERTCKVTAGKPELPAVPDTPHHGDPVNVATGSYGYANTDLLVPGPVPLAFQVTYRSDSALPDDEYPLPSTPMGARWNHNHNTRIRRSSDGKLVAVIWGDLSVVTYDVPASVTGRQPERGVPTGSTLYVAADLTYTLTTRDQSVYSFDRAGALRSVTDPAGNVTRLEYTDGLLTRVSEPSGHWLRLDYHPDGRVAHVTADTGANVSYDYAGADLTTFTDPLDGTRRFRYDGRSRMTEMIDATGATLAENTYTDGRVTFQRDARAVAAGENWGTTFAYVTSGTTTTTTITDREGQVTTHVLDVATQLPVEQTVRLGPNLVRRTRFAHDGNGRLRRRAVTEGPPQALPAEDVWTYDYDGAGNLVTVTDPLGGVERGVFDARNRPVERTDRLGNTTRYAYDGPSLATITDPLGQVYHVTYRPGPPNGLVETVTDFCGVVTRYDYDDHDRLRTVTDPTGSTEYGYDRWGWAETITRRDPAGTVARVERRENDAMGRRLRRRVTYAGQPEPEAFAYEYEYDDEGRLTRLTNAVHDITRFQLGRSGLVDLVTLANGDTLTPRYDREERRRSLDFGAGVVELASYDALGRVLTTTSPLGHVTRRDRAFAATAAGSRFTLTLTLPEPGPDRRTPLSRQVVTDALGRTVARVDEAGGETTYRYEHVALPGAGTGLKVTTVLPRTGPGQAVPWTRSVTTDPLGRVVERVNERGKRTTWAYAPASTVRDPGAAALAVTVTRPGGGAEVRLLDCAGRLVELRRGQDAEARTVRIGYDALGRTTTVTTSGADGLRSTTTSTYGYADGRITVAIDTDGAGGPVLAYDGEGRLVTCTGPAGRTETYGYAPGGAIATYRNGRGQVVTHGYDRAGRLTDLAPPDGPPVRHVLDLDGNRTSTEVGGTAQITREFDKLGRLTKRTVDGRAVGYTYAALGGVATLDYPLQSPGTQVTYHYDGLGRLATVTDWSGRTTTYGYHPTGEPAQIDAPGGVRTSTELDDDGRLGRLSTWLGPALLTRADYAYNACDEVVDVREILTAVPERDPATRHLTYDRGRLARADGVPAAYDDDGNMTTVPGLAGPLAYDVFGAPVAFAGRTAAYDADGLRTRIDGVTHRNDAVGYVDPWREQADPVRAITRRPDAMAGADRLLISEGTSPVRYVHGLGLIGSEAADGTFTTYVFDGQGSTVALVRNGAVVARHAYDLHGRRAGGDPLDQPFGYAGRFGVMTDAPELLNMRARAYAPATGGFTGQDFLLGRPVSGVATNRYAYALGDPLLRGDPLGLDPSSSWGPVVFGVIVAGGIAVVGGLTLYFGSTAGAAVPAVDTAIELSRFTASSSEGGGLLEESGEAELSEGEASGEETSSEGEQNPAEGESAGPRPQTYLGRSFRSSSPTSLIREEVEYAGRTLVRRSGPGIQRGTPSPVGWENG</sequence>
<keyword evidence="4" id="KW-0812">Transmembrane</keyword>
<dbReference type="EMBL" id="FNDJ01000031">
    <property type="protein sequence ID" value="SDL83202.1"/>
    <property type="molecule type" value="Genomic_DNA"/>
</dbReference>
<evidence type="ECO:0000313" key="6">
    <source>
        <dbReference type="EMBL" id="SDL83202.1"/>
    </source>
</evidence>
<dbReference type="Gene3D" id="2.60.120.200">
    <property type="match status" value="1"/>
</dbReference>
<dbReference type="Pfam" id="PF13385">
    <property type="entry name" value="Laminin_G_3"/>
    <property type="match status" value="1"/>
</dbReference>
<proteinExistence type="predicted"/>
<dbReference type="PANTHER" id="PTHR32305">
    <property type="match status" value="1"/>
</dbReference>
<name>A0A1G9N9L1_9ACTN</name>
<protein>
    <submittedName>
        <fullName evidence="6">RHS repeat-associated core domain-containing protein</fullName>
    </submittedName>
</protein>
<feature type="compositionally biased region" description="Acidic residues" evidence="3">
    <location>
        <begin position="2343"/>
        <end position="2361"/>
    </location>
</feature>
<evidence type="ECO:0000256" key="4">
    <source>
        <dbReference type="SAM" id="Phobius"/>
    </source>
</evidence>
<keyword evidence="2" id="KW-0119">Carbohydrate metabolism</keyword>
<evidence type="ECO:0000259" key="5">
    <source>
        <dbReference type="PROSITE" id="PS50853"/>
    </source>
</evidence>
<keyword evidence="4" id="KW-0472">Membrane</keyword>
<organism evidence="6 7">
    <name type="scientific">Nonomuraea jiangxiensis</name>
    <dbReference type="NCBI Taxonomy" id="633440"/>
    <lineage>
        <taxon>Bacteria</taxon>
        <taxon>Bacillati</taxon>
        <taxon>Actinomycetota</taxon>
        <taxon>Actinomycetes</taxon>
        <taxon>Streptosporangiales</taxon>
        <taxon>Streptosporangiaceae</taxon>
        <taxon>Nonomuraea</taxon>
    </lineage>
</organism>
<dbReference type="SMART" id="SM00060">
    <property type="entry name" value="FN3"/>
    <property type="match status" value="4"/>
</dbReference>
<accession>A0A1G9N9L1</accession>
<dbReference type="NCBIfam" id="TIGR01643">
    <property type="entry name" value="YD_repeat_2x"/>
    <property type="match status" value="4"/>
</dbReference>
<dbReference type="InterPro" id="IPR013320">
    <property type="entry name" value="ConA-like_dom_sf"/>
</dbReference>
<evidence type="ECO:0000256" key="2">
    <source>
        <dbReference type="ARBA" id="ARBA00023326"/>
    </source>
</evidence>
<dbReference type="PROSITE" id="PS50853">
    <property type="entry name" value="FN3"/>
    <property type="match status" value="2"/>
</dbReference>
<evidence type="ECO:0000256" key="3">
    <source>
        <dbReference type="SAM" id="MobiDB-lite"/>
    </source>
</evidence>
<feature type="region of interest" description="Disordered" evidence="3">
    <location>
        <begin position="2335"/>
        <end position="2426"/>
    </location>
</feature>
<dbReference type="RefSeq" id="WP_090945645.1">
    <property type="nucleotide sequence ID" value="NZ_FNDJ01000031.1"/>
</dbReference>
<dbReference type="NCBIfam" id="TIGR03696">
    <property type="entry name" value="Rhs_assc_core"/>
    <property type="match status" value="1"/>
</dbReference>
<dbReference type="InterPro" id="IPR006530">
    <property type="entry name" value="YD"/>
</dbReference>